<reference evidence="3 4" key="1">
    <citation type="submission" date="2024-10" db="EMBL/GenBank/DDBJ databases">
        <title>The Natural Products Discovery Center: Release of the First 8490 Sequenced Strains for Exploring Actinobacteria Biosynthetic Diversity.</title>
        <authorList>
            <person name="Kalkreuter E."/>
            <person name="Kautsar S.A."/>
            <person name="Yang D."/>
            <person name="Bader C.D."/>
            <person name="Teijaro C.N."/>
            <person name="Fluegel L."/>
            <person name="Davis C.M."/>
            <person name="Simpson J.R."/>
            <person name="Lauterbach L."/>
            <person name="Steele A.D."/>
            <person name="Gui C."/>
            <person name="Meng S."/>
            <person name="Li G."/>
            <person name="Viehrig K."/>
            <person name="Ye F."/>
            <person name="Su P."/>
            <person name="Kiefer A.F."/>
            <person name="Nichols A."/>
            <person name="Cepeda A.J."/>
            <person name="Yan W."/>
            <person name="Fan B."/>
            <person name="Jiang Y."/>
            <person name="Adhikari A."/>
            <person name="Zheng C.-J."/>
            <person name="Schuster L."/>
            <person name="Cowan T.M."/>
            <person name="Smanski M.J."/>
            <person name="Chevrette M.G."/>
            <person name="De Carvalho L.P.S."/>
            <person name="Shen B."/>
        </authorList>
    </citation>
    <scope>NUCLEOTIDE SEQUENCE [LARGE SCALE GENOMIC DNA]</scope>
    <source>
        <strain evidence="3 4">NPDC019275</strain>
    </source>
</reference>
<feature type="domain" description="AMP-binding enzyme C-terminal" evidence="2">
    <location>
        <begin position="425"/>
        <end position="501"/>
    </location>
</feature>
<gene>
    <name evidence="3" type="ORF">ACH49W_26795</name>
</gene>
<proteinExistence type="predicted"/>
<dbReference type="InterPro" id="IPR050237">
    <property type="entry name" value="ATP-dep_AMP-bd_enzyme"/>
</dbReference>
<dbReference type="Gene3D" id="3.40.50.12780">
    <property type="entry name" value="N-terminal domain of ligase-like"/>
    <property type="match status" value="1"/>
</dbReference>
<organism evidence="3 4">
    <name type="scientific">Nocardia xishanensis</name>
    <dbReference type="NCBI Taxonomy" id="238964"/>
    <lineage>
        <taxon>Bacteria</taxon>
        <taxon>Bacillati</taxon>
        <taxon>Actinomycetota</taxon>
        <taxon>Actinomycetes</taxon>
        <taxon>Mycobacteriales</taxon>
        <taxon>Nocardiaceae</taxon>
        <taxon>Nocardia</taxon>
    </lineage>
</organism>
<keyword evidence="3" id="KW-0436">Ligase</keyword>
<dbReference type="InterPro" id="IPR025110">
    <property type="entry name" value="AMP-bd_C"/>
</dbReference>
<name>A0ABW7X7A9_9NOCA</name>
<evidence type="ECO:0000313" key="4">
    <source>
        <dbReference type="Proteomes" id="UP001611415"/>
    </source>
</evidence>
<sequence length="521" mass="55799">MTSSRPPGSNQHWVDQIDRHAHLMPDRPALVFRGVTTTWADLRRRVSALAGALEDRGVGRGDRVAVLMSNRPEFLETVLAANAVGAIAVPVNFRLTPDEVRFILSDSGSVALAADAGLAALAAEVRHALSGPAVLLVSGVEDGEFDALAAGPGRERSVELGELDPALIMYTSGTTGRPKGAVLTHLNLAVQTQTLIRCWRLYREDEINLCGSPMFHIGAIGSIAPMIAVGGTTVIMPSGQFDPEVMLDTLERERITHVFMVPSQWQAVVDVPEAGKRAAHLRVMCWGAAPASVTLLERMAATFPGVPNVSTFGQTEMSPTTTVLDGDDAIRKIGSVGRPVPAVDVRIVDAEMNDVPRGEVGEIVYRGAGVMQGYWNLPEATADAFAGGWFHSGDLVREDEEGFLYVVDRIKDMIISGGENIYCAEVENVLAAHPAIADVAVVAAPHEKWGETPVAVVVPLDPAAPPSLDEIAEWCRPRMAAYKKPTRLLVLDALPRNASGKVLKPALRQQVTEHVVATEPS</sequence>
<dbReference type="EC" id="6.2.1.3" evidence="3"/>
<dbReference type="PANTHER" id="PTHR43767">
    <property type="entry name" value="LONG-CHAIN-FATTY-ACID--COA LIGASE"/>
    <property type="match status" value="1"/>
</dbReference>
<dbReference type="NCBIfam" id="NF004837">
    <property type="entry name" value="PRK06187.1"/>
    <property type="match status" value="1"/>
</dbReference>
<dbReference type="InterPro" id="IPR020845">
    <property type="entry name" value="AMP-binding_CS"/>
</dbReference>
<dbReference type="EMBL" id="JBIRYO010000020">
    <property type="protein sequence ID" value="MFI2477007.1"/>
    <property type="molecule type" value="Genomic_DNA"/>
</dbReference>
<dbReference type="Proteomes" id="UP001611415">
    <property type="component" value="Unassembled WGS sequence"/>
</dbReference>
<evidence type="ECO:0000259" key="1">
    <source>
        <dbReference type="Pfam" id="PF00501"/>
    </source>
</evidence>
<dbReference type="PANTHER" id="PTHR43767:SF7">
    <property type="entry name" value="MEDIUM_LONG-CHAIN-FATTY-ACID--COA LIGASE FADD8"/>
    <property type="match status" value="1"/>
</dbReference>
<dbReference type="CDD" id="cd17631">
    <property type="entry name" value="FACL_FadD13-like"/>
    <property type="match status" value="1"/>
</dbReference>
<feature type="domain" description="AMP-dependent synthetase/ligase" evidence="1">
    <location>
        <begin position="18"/>
        <end position="375"/>
    </location>
</feature>
<comment type="caution">
    <text evidence="3">The sequence shown here is derived from an EMBL/GenBank/DDBJ whole genome shotgun (WGS) entry which is preliminary data.</text>
</comment>
<dbReference type="InterPro" id="IPR000873">
    <property type="entry name" value="AMP-dep_synth/lig_dom"/>
</dbReference>
<dbReference type="RefSeq" id="WP_357409847.1">
    <property type="nucleotide sequence ID" value="NZ_JBEYCD010000017.1"/>
</dbReference>
<dbReference type="GO" id="GO:0004467">
    <property type="term" value="F:long-chain fatty acid-CoA ligase activity"/>
    <property type="evidence" value="ECO:0007669"/>
    <property type="project" value="UniProtKB-EC"/>
</dbReference>
<dbReference type="Pfam" id="PF13193">
    <property type="entry name" value="AMP-binding_C"/>
    <property type="match status" value="1"/>
</dbReference>
<evidence type="ECO:0000313" key="3">
    <source>
        <dbReference type="EMBL" id="MFI2477007.1"/>
    </source>
</evidence>
<protein>
    <submittedName>
        <fullName evidence="3">Long-chain-fatty-acid--CoA ligase</fullName>
        <ecNumber evidence="3">6.2.1.3</ecNumber>
    </submittedName>
</protein>
<dbReference type="InterPro" id="IPR045851">
    <property type="entry name" value="AMP-bd_C_sf"/>
</dbReference>
<dbReference type="SUPFAM" id="SSF56801">
    <property type="entry name" value="Acetyl-CoA synthetase-like"/>
    <property type="match status" value="1"/>
</dbReference>
<dbReference type="InterPro" id="IPR042099">
    <property type="entry name" value="ANL_N_sf"/>
</dbReference>
<dbReference type="PROSITE" id="PS00455">
    <property type="entry name" value="AMP_BINDING"/>
    <property type="match status" value="1"/>
</dbReference>
<evidence type="ECO:0000259" key="2">
    <source>
        <dbReference type="Pfam" id="PF13193"/>
    </source>
</evidence>
<dbReference type="Pfam" id="PF00501">
    <property type="entry name" value="AMP-binding"/>
    <property type="match status" value="1"/>
</dbReference>
<dbReference type="Gene3D" id="3.30.300.30">
    <property type="match status" value="1"/>
</dbReference>
<accession>A0ABW7X7A9</accession>
<keyword evidence="4" id="KW-1185">Reference proteome</keyword>